<dbReference type="Pfam" id="PF18205">
    <property type="entry name" value="VPDSG-CTERM"/>
    <property type="match status" value="1"/>
</dbReference>
<dbReference type="InterPro" id="IPR022288">
    <property type="entry name" value="VPDSG_CTERM"/>
</dbReference>
<feature type="chain" id="PRO_5037103767" evidence="1">
    <location>
        <begin position="23"/>
        <end position="328"/>
    </location>
</feature>
<organism evidence="4 5">
    <name type="scientific">Pelagicoccus enzymogenes</name>
    <dbReference type="NCBI Taxonomy" id="2773457"/>
    <lineage>
        <taxon>Bacteria</taxon>
        <taxon>Pseudomonadati</taxon>
        <taxon>Verrucomicrobiota</taxon>
        <taxon>Opitutia</taxon>
        <taxon>Puniceicoccales</taxon>
        <taxon>Pelagicoccaceae</taxon>
        <taxon>Pelagicoccus</taxon>
    </lineage>
</organism>
<dbReference type="EMBL" id="JACYFG010000013">
    <property type="protein sequence ID" value="MBD5779695.1"/>
    <property type="molecule type" value="Genomic_DNA"/>
</dbReference>
<gene>
    <name evidence="4" type="ORF">IEN85_09325</name>
</gene>
<keyword evidence="1" id="KW-0732">Signal</keyword>
<dbReference type="AlphaFoldDB" id="A0A927F854"/>
<dbReference type="Proteomes" id="UP000622317">
    <property type="component" value="Unassembled WGS sequence"/>
</dbReference>
<reference evidence="4" key="1">
    <citation type="submission" date="2020-09" db="EMBL/GenBank/DDBJ databases">
        <title>Pelagicoccus enzymogenes sp. nov. with an EPS production, isolated from marine sediment.</title>
        <authorList>
            <person name="Feng X."/>
        </authorList>
    </citation>
    <scope>NUCLEOTIDE SEQUENCE</scope>
    <source>
        <strain evidence="4">NFK12</strain>
    </source>
</reference>
<dbReference type="NCBIfam" id="TIGR03778">
    <property type="entry name" value="VPDSG_CTERM"/>
    <property type="match status" value="1"/>
</dbReference>
<sequence>MKKTSVTLLAASILSLAPIASAVSFQDLTYGYDVFVRGDATLDGASIHGSIATGGSLILDGNQSLFSSRPNISDYVIASKQIELLSTGNGGQMASNLDTNAIRVESLSAGQSIDASGFNDANTGKKINFQPPQTGSVGSLGIDFSSSFSAFSALSNALKNTAATLDLDTDIPDKNNWNYALGTSGMVDVISLTAAELLTIKSLNFTALAGATDKLIINVDLTGFAGTLSNTQNGEEAADHILWNFYGNSFVNLENQFVGSILAVDTSVNHHNNQIKGMVVADSFNKSGGQVHVHRIEHDIPEVPDTGSTALMTAIALPMLALLRRKLR</sequence>
<dbReference type="RefSeq" id="WP_191616827.1">
    <property type="nucleotide sequence ID" value="NZ_JACYFG010000013.1"/>
</dbReference>
<proteinExistence type="predicted"/>
<name>A0A927F854_9BACT</name>
<comment type="caution">
    <text evidence="4">The sequence shown here is derived from an EMBL/GenBank/DDBJ whole genome shotgun (WGS) entry which is preliminary data.</text>
</comment>
<evidence type="ECO:0000313" key="5">
    <source>
        <dbReference type="Proteomes" id="UP000622317"/>
    </source>
</evidence>
<accession>A0A927F854</accession>
<evidence type="ECO:0000259" key="2">
    <source>
        <dbReference type="Pfam" id="PF18205"/>
    </source>
</evidence>
<keyword evidence="5" id="KW-1185">Reference proteome</keyword>
<feature type="domain" description="VPDSG-CTERM protein sorting" evidence="2">
    <location>
        <begin position="303"/>
        <end position="327"/>
    </location>
</feature>
<feature type="signal peptide" evidence="1">
    <location>
        <begin position="1"/>
        <end position="22"/>
    </location>
</feature>
<evidence type="ECO:0000259" key="3">
    <source>
        <dbReference type="Pfam" id="PF20597"/>
    </source>
</evidence>
<dbReference type="InterPro" id="IPR026588">
    <property type="entry name" value="Choice_anch_A"/>
</dbReference>
<evidence type="ECO:0000256" key="1">
    <source>
        <dbReference type="SAM" id="SignalP"/>
    </source>
</evidence>
<protein>
    <submittedName>
        <fullName evidence="4">VPDSG-CTERM sorting domain-containing protein</fullName>
    </submittedName>
</protein>
<evidence type="ECO:0000313" key="4">
    <source>
        <dbReference type="EMBL" id="MBD5779695.1"/>
    </source>
</evidence>
<feature type="domain" description="Choice-of-anchor A" evidence="3">
    <location>
        <begin position="29"/>
        <end position="292"/>
    </location>
</feature>
<dbReference type="Pfam" id="PF20597">
    <property type="entry name" value="pAdhesive_15"/>
    <property type="match status" value="1"/>
</dbReference>
<dbReference type="NCBIfam" id="TIGR04215">
    <property type="entry name" value="choice_anch_A"/>
    <property type="match status" value="1"/>
</dbReference>